<proteinExistence type="predicted"/>
<protein>
    <submittedName>
        <fullName evidence="3">Uncharacterized protein</fullName>
    </submittedName>
</protein>
<evidence type="ECO:0000256" key="1">
    <source>
        <dbReference type="SAM" id="Coils"/>
    </source>
</evidence>
<dbReference type="AlphaFoldDB" id="A0A6M3KPM2"/>
<evidence type="ECO:0000313" key="2">
    <source>
        <dbReference type="EMBL" id="QJA64635.1"/>
    </source>
</evidence>
<evidence type="ECO:0000313" key="3">
    <source>
        <dbReference type="EMBL" id="QJA84037.1"/>
    </source>
</evidence>
<feature type="coiled-coil region" evidence="1">
    <location>
        <begin position="21"/>
        <end position="62"/>
    </location>
</feature>
<organism evidence="3">
    <name type="scientific">viral metagenome</name>
    <dbReference type="NCBI Taxonomy" id="1070528"/>
    <lineage>
        <taxon>unclassified sequences</taxon>
        <taxon>metagenomes</taxon>
        <taxon>organismal metagenomes</taxon>
    </lineage>
</organism>
<reference evidence="3" key="1">
    <citation type="submission" date="2020-03" db="EMBL/GenBank/DDBJ databases">
        <title>The deep terrestrial virosphere.</title>
        <authorList>
            <person name="Holmfeldt K."/>
            <person name="Nilsson E."/>
            <person name="Simone D."/>
            <person name="Lopez-Fernandez M."/>
            <person name="Wu X."/>
            <person name="de Brujin I."/>
            <person name="Lundin D."/>
            <person name="Andersson A."/>
            <person name="Bertilsson S."/>
            <person name="Dopson M."/>
        </authorList>
    </citation>
    <scope>NUCLEOTIDE SEQUENCE</scope>
    <source>
        <strain evidence="3">MM415A00233</strain>
        <strain evidence="2">MM415B00478</strain>
    </source>
</reference>
<name>A0A6M3KPM2_9ZZZZ</name>
<dbReference type="EMBL" id="MT141523">
    <property type="protein sequence ID" value="QJA64635.1"/>
    <property type="molecule type" value="Genomic_DNA"/>
</dbReference>
<sequence>MSDRLKDGRWFLVPGLEQGVRDLVREELDELTRSLGELRLALNAARQERDALKTRVRELEAEGG</sequence>
<gene>
    <name evidence="3" type="ORF">MM415A00233_0039</name>
    <name evidence="2" type="ORF">MM415B00478_0032</name>
</gene>
<accession>A0A6M3KPM2</accession>
<dbReference type="EMBL" id="MT142522">
    <property type="protein sequence ID" value="QJA84037.1"/>
    <property type="molecule type" value="Genomic_DNA"/>
</dbReference>
<keyword evidence="1" id="KW-0175">Coiled coil</keyword>